<evidence type="ECO:0000256" key="3">
    <source>
        <dbReference type="ARBA" id="ARBA00023172"/>
    </source>
</evidence>
<feature type="domain" description="Tyr recombinase" evidence="6">
    <location>
        <begin position="183"/>
        <end position="445"/>
    </location>
</feature>
<keyword evidence="9" id="KW-1185">Reference proteome</keyword>
<dbReference type="Gene3D" id="1.10.150.130">
    <property type="match status" value="1"/>
</dbReference>
<evidence type="ECO:0000256" key="1">
    <source>
        <dbReference type="ARBA" id="ARBA00008857"/>
    </source>
</evidence>
<dbReference type="PROSITE" id="PS51900">
    <property type="entry name" value="CB"/>
    <property type="match status" value="1"/>
</dbReference>
<dbReference type="InterPro" id="IPR010998">
    <property type="entry name" value="Integrase_recombinase_N"/>
</dbReference>
<keyword evidence="2 4" id="KW-0238">DNA-binding</keyword>
<evidence type="ECO:0000313" key="8">
    <source>
        <dbReference type="EMBL" id="KWX21785.1"/>
    </source>
</evidence>
<dbReference type="Pfam" id="PF00589">
    <property type="entry name" value="Phage_integrase"/>
    <property type="match status" value="1"/>
</dbReference>
<dbReference type="InterPro" id="IPR002104">
    <property type="entry name" value="Integrase_catalytic"/>
</dbReference>
<comment type="caution">
    <text evidence="8">The sequence shown here is derived from an EMBL/GenBank/DDBJ whole genome shotgun (WGS) entry which is preliminary data.</text>
</comment>
<dbReference type="GO" id="GO:0015074">
    <property type="term" value="P:DNA integration"/>
    <property type="evidence" value="ECO:0007669"/>
    <property type="project" value="InterPro"/>
</dbReference>
<evidence type="ECO:0000256" key="4">
    <source>
        <dbReference type="PROSITE-ProRule" id="PRU01248"/>
    </source>
</evidence>
<reference evidence="8 9" key="1">
    <citation type="submission" date="2015-07" db="EMBL/GenBank/DDBJ databases">
        <title>A draft genome sequence of Mycobacterium wolinskyi.</title>
        <authorList>
            <person name="de Man T.J."/>
            <person name="Perry K.A."/>
            <person name="Coulliette A.D."/>
            <person name="Jensen B."/>
            <person name="Toney N.C."/>
            <person name="Limbago B.M."/>
            <person name="Noble-Wang J."/>
        </authorList>
    </citation>
    <scope>NUCLEOTIDE SEQUENCE [LARGE SCALE GENOMIC DNA]</scope>
    <source>
        <strain evidence="8 9">CDC_01</strain>
    </source>
</reference>
<dbReference type="Proteomes" id="UP000070612">
    <property type="component" value="Unassembled WGS sequence"/>
</dbReference>
<dbReference type="InterPro" id="IPR050090">
    <property type="entry name" value="Tyrosine_recombinase_XerCD"/>
</dbReference>
<evidence type="ECO:0000313" key="9">
    <source>
        <dbReference type="Proteomes" id="UP000070612"/>
    </source>
</evidence>
<gene>
    <name evidence="8" type="ORF">AFM11_23310</name>
</gene>
<accession>A0A132PHH1</accession>
<dbReference type="GO" id="GO:0003677">
    <property type="term" value="F:DNA binding"/>
    <property type="evidence" value="ECO:0007669"/>
    <property type="project" value="UniProtKB-UniRule"/>
</dbReference>
<dbReference type="EMBL" id="LGTW01000017">
    <property type="protein sequence ID" value="KWX21785.1"/>
    <property type="molecule type" value="Genomic_DNA"/>
</dbReference>
<dbReference type="PROSITE" id="PS51898">
    <property type="entry name" value="TYR_RECOMBINASE"/>
    <property type="match status" value="1"/>
</dbReference>
<organism evidence="8 9">
    <name type="scientific">Mycolicibacterium wolinskyi</name>
    <dbReference type="NCBI Taxonomy" id="59750"/>
    <lineage>
        <taxon>Bacteria</taxon>
        <taxon>Bacillati</taxon>
        <taxon>Actinomycetota</taxon>
        <taxon>Actinomycetes</taxon>
        <taxon>Mycobacteriales</taxon>
        <taxon>Mycobacteriaceae</taxon>
        <taxon>Mycolicibacterium</taxon>
    </lineage>
</organism>
<dbReference type="GO" id="GO:0006310">
    <property type="term" value="P:DNA recombination"/>
    <property type="evidence" value="ECO:0007669"/>
    <property type="project" value="UniProtKB-KW"/>
</dbReference>
<dbReference type="PANTHER" id="PTHR30349:SF64">
    <property type="entry name" value="PROPHAGE INTEGRASE INTD-RELATED"/>
    <property type="match status" value="1"/>
</dbReference>
<evidence type="ECO:0000259" key="6">
    <source>
        <dbReference type="PROSITE" id="PS51898"/>
    </source>
</evidence>
<dbReference type="InterPro" id="IPR044068">
    <property type="entry name" value="CB"/>
</dbReference>
<dbReference type="PANTHER" id="PTHR30349">
    <property type="entry name" value="PHAGE INTEGRASE-RELATED"/>
    <property type="match status" value="1"/>
</dbReference>
<sequence>MASVEKRQTAKGTTTYIVKWRTPDGKHRTRGGFTTKKDARAFASKAETAALSGMDFDPGKGKMLFREAAQIWLESRVDMKNASNHRYALAPAATRRGDGKTLGIDAVFGGYPLNQITRTYIQEWVNQLTAAGKKPSTVRHAFWTVRMVLEQAVVDGRLAVSPAQYVKLPTERGANGGKIGVVDRTQFLTAAQVSALVAATPWPYNVYVHLAAWSGLRAAELGGLQIQDVELPANRHATLRVERAVRFGADDRGIEPADRYGPTKTTGSLRRVPLPPHTTALVRDYVAMHPRRDDPTAPLFPGMVLVAQKPTGVRVTPATDEPDAQDAKRVARRQADALADLSVEEAEARLALKWDEPLRHATFYKAVYRPAVLRANRIAVGTSDRAALLSPELRFHSLRHTFASLCGEAGIPVRQVAEFMGHANPTTTEHIYTHVYKKGDHDDVMSQLGAMAAQPIYADNVVPLRR</sequence>
<dbReference type="AlphaFoldDB" id="A0A132PHH1"/>
<dbReference type="SUPFAM" id="SSF56349">
    <property type="entry name" value="DNA breaking-rejoining enzymes"/>
    <property type="match status" value="1"/>
</dbReference>
<protein>
    <submittedName>
        <fullName evidence="8">Integrase</fullName>
    </submittedName>
</protein>
<dbReference type="Gene3D" id="1.10.443.10">
    <property type="entry name" value="Intergrase catalytic core"/>
    <property type="match status" value="1"/>
</dbReference>
<dbReference type="InterPro" id="IPR013762">
    <property type="entry name" value="Integrase-like_cat_sf"/>
</dbReference>
<feature type="domain" description="Core-binding (CB)" evidence="7">
    <location>
        <begin position="63"/>
        <end position="153"/>
    </location>
</feature>
<proteinExistence type="inferred from homology"/>
<evidence type="ECO:0000256" key="2">
    <source>
        <dbReference type="ARBA" id="ARBA00023125"/>
    </source>
</evidence>
<evidence type="ECO:0000259" key="7">
    <source>
        <dbReference type="PROSITE" id="PS51900"/>
    </source>
</evidence>
<dbReference type="PATRIC" id="fig|59750.3.peg.2018"/>
<name>A0A132PHH1_9MYCO</name>
<comment type="similarity">
    <text evidence="1">Belongs to the 'phage' integrase family.</text>
</comment>
<evidence type="ECO:0000256" key="5">
    <source>
        <dbReference type="SAM" id="MobiDB-lite"/>
    </source>
</evidence>
<keyword evidence="3" id="KW-0233">DNA recombination</keyword>
<dbReference type="InterPro" id="IPR011010">
    <property type="entry name" value="DNA_brk_join_enz"/>
</dbReference>
<feature type="region of interest" description="Disordered" evidence="5">
    <location>
        <begin position="254"/>
        <end position="273"/>
    </location>
</feature>